<dbReference type="GO" id="GO:0005737">
    <property type="term" value="C:cytoplasm"/>
    <property type="evidence" value="ECO:0007669"/>
    <property type="project" value="UniProtKB-SubCell"/>
</dbReference>
<dbReference type="InterPro" id="IPR025223">
    <property type="entry name" value="S1-like_RNA-bd_dom"/>
</dbReference>
<evidence type="ECO:0000256" key="1">
    <source>
        <dbReference type="ARBA" id="ARBA00004496"/>
    </source>
</evidence>
<evidence type="ECO:0000313" key="5">
    <source>
        <dbReference type="Proteomes" id="UP000005239"/>
    </source>
</evidence>
<reference evidence="4" key="2">
    <citation type="submission" date="2022-06" db="UniProtKB">
        <authorList>
            <consortium name="EnsemblMetazoa"/>
        </authorList>
    </citation>
    <scope>IDENTIFICATION</scope>
    <source>
        <strain evidence="4">PS312</strain>
    </source>
</reference>
<organism evidence="4 5">
    <name type="scientific">Pristionchus pacificus</name>
    <name type="common">Parasitic nematode worm</name>
    <dbReference type="NCBI Taxonomy" id="54126"/>
    <lineage>
        <taxon>Eukaryota</taxon>
        <taxon>Metazoa</taxon>
        <taxon>Ecdysozoa</taxon>
        <taxon>Nematoda</taxon>
        <taxon>Chromadorea</taxon>
        <taxon>Rhabditida</taxon>
        <taxon>Rhabditina</taxon>
        <taxon>Diplogasteromorpha</taxon>
        <taxon>Diplogasteroidea</taxon>
        <taxon>Neodiplogasteridae</taxon>
        <taxon>Pristionchus</taxon>
    </lineage>
</organism>
<feature type="compositionally biased region" description="Low complexity" evidence="3">
    <location>
        <begin position="1"/>
        <end position="13"/>
    </location>
</feature>
<accession>A0A2A6BA25</accession>
<dbReference type="EnsemblMetazoa" id="PPA37522.1">
    <property type="protein sequence ID" value="PPA37522.1"/>
    <property type="gene ID" value="WBGene00275891"/>
</dbReference>
<accession>A0A8R1YZU8</accession>
<dbReference type="OrthoDB" id="9573766at2759"/>
<evidence type="ECO:0000256" key="2">
    <source>
        <dbReference type="ARBA" id="ARBA00022490"/>
    </source>
</evidence>
<reference evidence="5" key="1">
    <citation type="journal article" date="2008" name="Nat. Genet.">
        <title>The Pristionchus pacificus genome provides a unique perspective on nematode lifestyle and parasitism.</title>
        <authorList>
            <person name="Dieterich C."/>
            <person name="Clifton S.W."/>
            <person name="Schuster L.N."/>
            <person name="Chinwalla A."/>
            <person name="Delehaunty K."/>
            <person name="Dinkelacker I."/>
            <person name="Fulton L."/>
            <person name="Fulton R."/>
            <person name="Godfrey J."/>
            <person name="Minx P."/>
            <person name="Mitreva M."/>
            <person name="Roeseler W."/>
            <person name="Tian H."/>
            <person name="Witte H."/>
            <person name="Yang S.P."/>
            <person name="Wilson R.K."/>
            <person name="Sommer R.J."/>
        </authorList>
    </citation>
    <scope>NUCLEOTIDE SEQUENCE [LARGE SCALE GENOMIC DNA]</scope>
    <source>
        <strain evidence="5">PS312</strain>
    </source>
</reference>
<dbReference type="Pfam" id="PF14444">
    <property type="entry name" value="S1-like"/>
    <property type="match status" value="1"/>
</dbReference>
<name>A0A2A6BA25_PRIPA</name>
<comment type="subcellular location">
    <subcellularLocation>
        <location evidence="1">Cytoplasm</location>
    </subcellularLocation>
</comment>
<keyword evidence="2" id="KW-0963">Cytoplasm</keyword>
<dbReference type="AlphaFoldDB" id="A0A2A6BA25"/>
<evidence type="ECO:0000313" key="4">
    <source>
        <dbReference type="EnsemblMetazoa" id="PPA37522.1"/>
    </source>
</evidence>
<proteinExistence type="predicted"/>
<gene>
    <name evidence="4" type="primary">WBGene00275891</name>
</gene>
<dbReference type="Proteomes" id="UP000005239">
    <property type="component" value="Unassembled WGS sequence"/>
</dbReference>
<evidence type="ECO:0000256" key="3">
    <source>
        <dbReference type="SAM" id="MobiDB-lite"/>
    </source>
</evidence>
<sequence length="79" mass="8276">MTHAASSGGASADSLDRPLATGEHRTQTANGVITKLEGNYGLINNALFFDTNVISGVRPSIGDRVTYTTTFNPSTHPAL</sequence>
<protein>
    <submittedName>
        <fullName evidence="4">S1-like domain-containing protein</fullName>
    </submittedName>
</protein>
<feature type="region of interest" description="Disordered" evidence="3">
    <location>
        <begin position="1"/>
        <end position="30"/>
    </location>
</feature>
<keyword evidence="5" id="KW-1185">Reference proteome</keyword>